<dbReference type="Gene3D" id="1.10.10.10">
    <property type="entry name" value="Winged helix-like DNA-binding domain superfamily/Winged helix DNA-binding domain"/>
    <property type="match status" value="1"/>
</dbReference>
<dbReference type="Proteomes" id="UP001595805">
    <property type="component" value="Unassembled WGS sequence"/>
</dbReference>
<keyword evidence="3" id="KW-1185">Reference proteome</keyword>
<accession>A0ABV8ATK4</accession>
<dbReference type="PROSITE" id="PS50995">
    <property type="entry name" value="HTH_MARR_2"/>
    <property type="match status" value="1"/>
</dbReference>
<dbReference type="Pfam" id="PF13463">
    <property type="entry name" value="HTH_27"/>
    <property type="match status" value="1"/>
</dbReference>
<evidence type="ECO:0000313" key="2">
    <source>
        <dbReference type="EMBL" id="MFC3881288.1"/>
    </source>
</evidence>
<feature type="domain" description="HTH marR-type" evidence="1">
    <location>
        <begin position="50"/>
        <end position="183"/>
    </location>
</feature>
<dbReference type="EMBL" id="JBHRZS010000007">
    <property type="protein sequence ID" value="MFC3881288.1"/>
    <property type="molecule type" value="Genomic_DNA"/>
</dbReference>
<dbReference type="RefSeq" id="WP_377906627.1">
    <property type="nucleotide sequence ID" value="NZ_JBHRZS010000007.1"/>
</dbReference>
<dbReference type="InterPro" id="IPR000835">
    <property type="entry name" value="HTH_MarR-typ"/>
</dbReference>
<name>A0ABV8ATK4_9BACT</name>
<organism evidence="2 3">
    <name type="scientific">Algoriphagus namhaensis</name>
    <dbReference type="NCBI Taxonomy" id="915353"/>
    <lineage>
        <taxon>Bacteria</taxon>
        <taxon>Pseudomonadati</taxon>
        <taxon>Bacteroidota</taxon>
        <taxon>Cytophagia</taxon>
        <taxon>Cytophagales</taxon>
        <taxon>Cyclobacteriaceae</taxon>
        <taxon>Algoriphagus</taxon>
    </lineage>
</organism>
<evidence type="ECO:0000313" key="3">
    <source>
        <dbReference type="Proteomes" id="UP001595805"/>
    </source>
</evidence>
<proteinExistence type="predicted"/>
<protein>
    <submittedName>
        <fullName evidence="2">MarR family winged helix-turn-helix transcriptional regulator</fullName>
    </submittedName>
</protein>
<sequence length="183" mass="21413">MDYTLLKKIIELVEIYQEGHSSQKVEDFTIWLNNTLFSANSGDEHSTHDELVLAFKLMFLNKELKKQTKSILLKSAISSIDEYSFLLHLDYQESFRKMEIVEMHNLEAPTGIEIIKRLLKNKLIEEFPDNEDKRAKRIKITNKGKAELKTIKPKIDLIFSKFSEPLKLNERIQFSGILDKLIK</sequence>
<comment type="caution">
    <text evidence="2">The sequence shown here is derived from an EMBL/GenBank/DDBJ whole genome shotgun (WGS) entry which is preliminary data.</text>
</comment>
<gene>
    <name evidence="2" type="ORF">ACFOSV_13935</name>
</gene>
<dbReference type="SUPFAM" id="SSF46785">
    <property type="entry name" value="Winged helix' DNA-binding domain"/>
    <property type="match status" value="1"/>
</dbReference>
<reference evidence="3" key="1">
    <citation type="journal article" date="2019" name="Int. J. Syst. Evol. Microbiol.">
        <title>The Global Catalogue of Microorganisms (GCM) 10K type strain sequencing project: providing services to taxonomists for standard genome sequencing and annotation.</title>
        <authorList>
            <consortium name="The Broad Institute Genomics Platform"/>
            <consortium name="The Broad Institute Genome Sequencing Center for Infectious Disease"/>
            <person name="Wu L."/>
            <person name="Ma J."/>
        </authorList>
    </citation>
    <scope>NUCLEOTIDE SEQUENCE [LARGE SCALE GENOMIC DNA]</scope>
    <source>
        <strain evidence="3">CCUG 60523</strain>
    </source>
</reference>
<dbReference type="InterPro" id="IPR036390">
    <property type="entry name" value="WH_DNA-bd_sf"/>
</dbReference>
<evidence type="ECO:0000259" key="1">
    <source>
        <dbReference type="PROSITE" id="PS50995"/>
    </source>
</evidence>
<dbReference type="InterPro" id="IPR036388">
    <property type="entry name" value="WH-like_DNA-bd_sf"/>
</dbReference>